<comment type="catalytic activity">
    <reaction evidence="1">
        <text>ATP + protein L-histidine = ADP + protein N-phospho-L-histidine.</text>
        <dbReference type="EC" id="2.7.13.3"/>
    </reaction>
</comment>
<dbReference type="PANTHER" id="PTHR42878">
    <property type="entry name" value="TWO-COMPONENT HISTIDINE KINASE"/>
    <property type="match status" value="1"/>
</dbReference>
<gene>
    <name evidence="7" type="ORF">KBB96_09635</name>
</gene>
<dbReference type="EMBL" id="CP073100">
    <property type="protein sequence ID" value="QUE53141.1"/>
    <property type="molecule type" value="Genomic_DNA"/>
</dbReference>
<dbReference type="RefSeq" id="WP_211634485.1">
    <property type="nucleotide sequence ID" value="NZ_CP073100.1"/>
</dbReference>
<organism evidence="7 8">
    <name type="scientific">Luteolibacter ambystomatis</name>
    <dbReference type="NCBI Taxonomy" id="2824561"/>
    <lineage>
        <taxon>Bacteria</taxon>
        <taxon>Pseudomonadati</taxon>
        <taxon>Verrucomicrobiota</taxon>
        <taxon>Verrucomicrobiia</taxon>
        <taxon>Verrucomicrobiales</taxon>
        <taxon>Verrucomicrobiaceae</taxon>
        <taxon>Luteolibacter</taxon>
    </lineage>
</organism>
<evidence type="ECO:0000313" key="8">
    <source>
        <dbReference type="Proteomes" id="UP000676169"/>
    </source>
</evidence>
<dbReference type="Pfam" id="PF02518">
    <property type="entry name" value="HATPase_c"/>
    <property type="match status" value="1"/>
</dbReference>
<dbReference type="InterPro" id="IPR029016">
    <property type="entry name" value="GAF-like_dom_sf"/>
</dbReference>
<evidence type="ECO:0000256" key="5">
    <source>
        <dbReference type="SAM" id="Coils"/>
    </source>
</evidence>
<evidence type="ECO:0000256" key="3">
    <source>
        <dbReference type="ARBA" id="ARBA00022679"/>
    </source>
</evidence>
<accession>A0A975PHC5</accession>
<dbReference type="Gene3D" id="3.30.450.40">
    <property type="match status" value="1"/>
</dbReference>
<dbReference type="GO" id="GO:0004673">
    <property type="term" value="F:protein histidine kinase activity"/>
    <property type="evidence" value="ECO:0007669"/>
    <property type="project" value="UniProtKB-EC"/>
</dbReference>
<dbReference type="Proteomes" id="UP000676169">
    <property type="component" value="Chromosome"/>
</dbReference>
<evidence type="ECO:0000256" key="4">
    <source>
        <dbReference type="ARBA" id="ARBA00022777"/>
    </source>
</evidence>
<dbReference type="InterPro" id="IPR050351">
    <property type="entry name" value="BphY/WalK/GraS-like"/>
</dbReference>
<evidence type="ECO:0000313" key="7">
    <source>
        <dbReference type="EMBL" id="QUE53141.1"/>
    </source>
</evidence>
<dbReference type="SUPFAM" id="SSF55874">
    <property type="entry name" value="ATPase domain of HSP90 chaperone/DNA topoisomerase II/histidine kinase"/>
    <property type="match status" value="1"/>
</dbReference>
<dbReference type="InterPro" id="IPR036890">
    <property type="entry name" value="HATPase_C_sf"/>
</dbReference>
<dbReference type="InterPro" id="IPR003594">
    <property type="entry name" value="HATPase_dom"/>
</dbReference>
<dbReference type="SMART" id="SM00387">
    <property type="entry name" value="HATPase_c"/>
    <property type="match status" value="1"/>
</dbReference>
<dbReference type="PROSITE" id="PS50109">
    <property type="entry name" value="HIS_KIN"/>
    <property type="match status" value="1"/>
</dbReference>
<dbReference type="InterPro" id="IPR005467">
    <property type="entry name" value="His_kinase_dom"/>
</dbReference>
<name>A0A975PHC5_9BACT</name>
<keyword evidence="5" id="KW-0175">Coiled coil</keyword>
<dbReference type="SUPFAM" id="SSF55781">
    <property type="entry name" value="GAF domain-like"/>
    <property type="match status" value="1"/>
</dbReference>
<protein>
    <recommendedName>
        <fullName evidence="2">histidine kinase</fullName>
        <ecNumber evidence="2">2.7.13.3</ecNumber>
    </recommendedName>
</protein>
<sequence>MSNLSDAIWNLNAEAEYGPSDLELADQGQTVFRRFGEKLLQTIRQNQPSVHKGYLAVAGLARAAFKIAATFPPDSPVFGIEIERSLTDNLFGNQETFRHMDSQDAGLLPGKLEPGQSRIVIKLLGNGEYFGLFCADVDSAGANQLVGELRSAWQAICRCLSEAVFSMRLEALAAPFNFGEIAGDGNVSEKDLHEQICRQAALGFAADGAVLRLYNEAESTLEVRGSWGEIRHAPGERGGPAERICQRVFEDDGNYGTARALRSGKGFGIEITADDEETLRRVGIGSYMVMSLQSDIVSTSFAGKLGTLSIFHYREHEFSLRDIRLFHSFTERVGDDLALIALMRKQEEINEFVMTQSNASTRAEIISLFAHDLGHKAIHATEKTRDLIDNAKKAIRQKLSFEKIQTSAEEAEEACLRMETELGQLKNLTKHFDPGDEEDFSVHDLFTNIHRDFRAALDRNGMSMEIQVSGNTTLRGARRVLQQVVFNLVINAIDAQKSTGRSRKNIIHVRCTENTTGSRRQIKILFWDDGPGISWAHFPNPNDIFLLGKTSKKDGQGTGTGLPMSRRLIDSHFRGSLELKDRSKALFELTLEATA</sequence>
<evidence type="ECO:0000259" key="6">
    <source>
        <dbReference type="PROSITE" id="PS50109"/>
    </source>
</evidence>
<dbReference type="GO" id="GO:0000156">
    <property type="term" value="F:phosphorelay response regulator activity"/>
    <property type="evidence" value="ECO:0007669"/>
    <property type="project" value="TreeGrafter"/>
</dbReference>
<dbReference type="Gene3D" id="3.30.565.10">
    <property type="entry name" value="Histidine kinase-like ATPase, C-terminal domain"/>
    <property type="match status" value="1"/>
</dbReference>
<feature type="coiled-coil region" evidence="5">
    <location>
        <begin position="401"/>
        <end position="428"/>
    </location>
</feature>
<dbReference type="EC" id="2.7.13.3" evidence="2"/>
<proteinExistence type="predicted"/>
<dbReference type="GO" id="GO:0007234">
    <property type="term" value="P:osmosensory signaling via phosphorelay pathway"/>
    <property type="evidence" value="ECO:0007669"/>
    <property type="project" value="TreeGrafter"/>
</dbReference>
<evidence type="ECO:0000256" key="1">
    <source>
        <dbReference type="ARBA" id="ARBA00000085"/>
    </source>
</evidence>
<reference evidence="7" key="1">
    <citation type="submission" date="2021-04" db="EMBL/GenBank/DDBJ databases">
        <title>Luteolibacter sp. 32A isolated from the skin of an Anderson's salamander (Ambystoma andersonii).</title>
        <authorList>
            <person name="Spergser J."/>
            <person name="Busse H.-J."/>
        </authorList>
    </citation>
    <scope>NUCLEOTIDE SEQUENCE</scope>
    <source>
        <strain evidence="7">32A</strain>
    </source>
</reference>
<keyword evidence="8" id="KW-1185">Reference proteome</keyword>
<keyword evidence="4 7" id="KW-0418">Kinase</keyword>
<dbReference type="GO" id="GO:0030295">
    <property type="term" value="F:protein kinase activator activity"/>
    <property type="evidence" value="ECO:0007669"/>
    <property type="project" value="TreeGrafter"/>
</dbReference>
<evidence type="ECO:0000256" key="2">
    <source>
        <dbReference type="ARBA" id="ARBA00012438"/>
    </source>
</evidence>
<dbReference type="KEGG" id="lamb:KBB96_09635"/>
<feature type="domain" description="Histidine kinase" evidence="6">
    <location>
        <begin position="390"/>
        <end position="595"/>
    </location>
</feature>
<dbReference type="PANTHER" id="PTHR42878:SF14">
    <property type="entry name" value="OSMOLARITY TWO-COMPONENT SYSTEM PROTEIN SSK1"/>
    <property type="match status" value="1"/>
</dbReference>
<dbReference type="AlphaFoldDB" id="A0A975PHC5"/>
<keyword evidence="3" id="KW-0808">Transferase</keyword>